<dbReference type="SUPFAM" id="SSF53850">
    <property type="entry name" value="Periplasmic binding protein-like II"/>
    <property type="match status" value="1"/>
</dbReference>
<gene>
    <name evidence="1" type="ORF">METZ01_LOCUS72744</name>
</gene>
<sequence length="298" mass="34075">MKLLFKILSVLLLTCLPNITLSGKPQNIILTGAQETGSYMFVKELARIWEASVKDRKVEIVPSPETSPVIRLRQLENNRVTAAIIDAETAYLELNKFPGLRVLSVLWPNWLIVLGTVPGPYLTLSGTKTMLVHENSLYFARAWNNLVPETKFSWFNNNSLPEFSEGFTEEILAFTAPVPLKEINTWLEQFPGIKLLSLEGRLVKTLRSTFNWLAPKKIPANIFMYQTEPLESVVWHPVLVVREDFPISKATKLLQLIYAQRNSLIPHPLFDNLRLKDNLPYQKIYAFHPAAKSMFKLK</sequence>
<dbReference type="AlphaFoldDB" id="A0A381TV83"/>
<dbReference type="PANTHER" id="PTHR42941:SF1">
    <property type="entry name" value="SLL1037 PROTEIN"/>
    <property type="match status" value="1"/>
</dbReference>
<evidence type="ECO:0000313" key="1">
    <source>
        <dbReference type="EMBL" id="SVA19890.1"/>
    </source>
</evidence>
<dbReference type="InterPro" id="IPR011852">
    <property type="entry name" value="TRAP_TAXI"/>
</dbReference>
<reference evidence="1" key="1">
    <citation type="submission" date="2018-05" db="EMBL/GenBank/DDBJ databases">
        <authorList>
            <person name="Lanie J.A."/>
            <person name="Ng W.-L."/>
            <person name="Kazmierczak K.M."/>
            <person name="Andrzejewski T.M."/>
            <person name="Davidsen T.M."/>
            <person name="Wayne K.J."/>
            <person name="Tettelin H."/>
            <person name="Glass J.I."/>
            <person name="Rusch D."/>
            <person name="Podicherti R."/>
            <person name="Tsui H.-C.T."/>
            <person name="Winkler M.E."/>
        </authorList>
    </citation>
    <scope>NUCLEOTIDE SEQUENCE</scope>
</reference>
<protein>
    <recommendedName>
        <fullName evidence="2">PBP domain-containing protein</fullName>
    </recommendedName>
</protein>
<organism evidence="1">
    <name type="scientific">marine metagenome</name>
    <dbReference type="NCBI Taxonomy" id="408172"/>
    <lineage>
        <taxon>unclassified sequences</taxon>
        <taxon>metagenomes</taxon>
        <taxon>ecological metagenomes</taxon>
    </lineage>
</organism>
<name>A0A381TV83_9ZZZZ</name>
<proteinExistence type="predicted"/>
<accession>A0A381TV83</accession>
<evidence type="ECO:0008006" key="2">
    <source>
        <dbReference type="Google" id="ProtNLM"/>
    </source>
</evidence>
<dbReference type="EMBL" id="UINC01005219">
    <property type="protein sequence ID" value="SVA19890.1"/>
    <property type="molecule type" value="Genomic_DNA"/>
</dbReference>
<dbReference type="PANTHER" id="PTHR42941">
    <property type="entry name" value="SLL1037 PROTEIN"/>
    <property type="match status" value="1"/>
</dbReference>